<evidence type="ECO:0000313" key="6">
    <source>
        <dbReference type="EMBL" id="CDZ92966.1"/>
    </source>
</evidence>
<organism evidence="6 7">
    <name type="scientific">Pseudomonas saudiphocaensis</name>
    <dbReference type="NCBI Taxonomy" id="1499686"/>
    <lineage>
        <taxon>Bacteria</taxon>
        <taxon>Pseudomonadati</taxon>
        <taxon>Pseudomonadota</taxon>
        <taxon>Gammaproteobacteria</taxon>
        <taxon>Pseudomonadales</taxon>
        <taxon>Pseudomonadaceae</taxon>
        <taxon>Pseudomonas</taxon>
    </lineage>
</organism>
<sequence length="251" mass="29032">MQVSNPFAKDEGPQPPQILKTPVEIYSSLRALNESNTPLLLRFTERSQRYQTFLVDINQEKGWIAIDELVPNDGERLLLAGEAFQIEGFQEGVRIAWNNEYPAHAGELNDAPCYWIPLPLEIQYHQRRNAYRAQLIGQPISAVLDGRMIKKPLEGTLLDMSATGCKLSFKGDIQDRLQTGQIYEKFSARLPFGTITTEVELRHLIYDEKIDITFCGLRFYRISGMTQRQVERFVYQMQREARRDQVVSRFD</sequence>
<dbReference type="InterPro" id="IPR009875">
    <property type="entry name" value="PilZ_domain"/>
</dbReference>
<feature type="domain" description="Type III secretion system flagellar brake protein YcgR PilZN" evidence="5">
    <location>
        <begin position="19"/>
        <end position="122"/>
    </location>
</feature>
<dbReference type="STRING" id="1499686.BN1079_00245"/>
<dbReference type="InterPro" id="IPR012349">
    <property type="entry name" value="Split_barrel_FMN-bd"/>
</dbReference>
<keyword evidence="7" id="KW-1185">Reference proteome</keyword>
<dbReference type="EMBL" id="CCSF01000001">
    <property type="protein sequence ID" value="CDZ92966.1"/>
    <property type="molecule type" value="Genomic_DNA"/>
</dbReference>
<dbReference type="Gene3D" id="2.30.110.10">
    <property type="entry name" value="Electron Transport, Fmn-binding Protein, Chain A"/>
    <property type="match status" value="1"/>
</dbReference>
<dbReference type="AlphaFoldDB" id="A0A078LSV9"/>
<dbReference type="Pfam" id="PF07238">
    <property type="entry name" value="PilZ"/>
    <property type="match status" value="1"/>
</dbReference>
<reference evidence="6 7" key="1">
    <citation type="submission" date="2014-07" db="EMBL/GenBank/DDBJ databases">
        <authorList>
            <person name="Urmite Genomes Urmite Genomes"/>
        </authorList>
    </citation>
    <scope>NUCLEOTIDE SEQUENCE [LARGE SCALE GENOMIC DNA]</scope>
    <source>
        <strain evidence="6 7">20_BN</strain>
    </source>
</reference>
<evidence type="ECO:0000259" key="4">
    <source>
        <dbReference type="Pfam" id="PF07238"/>
    </source>
</evidence>
<evidence type="ECO:0000259" key="5">
    <source>
        <dbReference type="Pfam" id="PF07317"/>
    </source>
</evidence>
<feature type="domain" description="PilZ" evidence="4">
    <location>
        <begin position="126"/>
        <end position="236"/>
    </location>
</feature>
<gene>
    <name evidence="6" type="ORF">BN1079_00245</name>
</gene>
<evidence type="ECO:0000256" key="1">
    <source>
        <dbReference type="ARBA" id="ARBA00022636"/>
    </source>
</evidence>
<accession>A0A078LSV9</accession>
<protein>
    <submittedName>
        <fullName evidence="6">Glycosyltransferase</fullName>
    </submittedName>
</protein>
<proteinExistence type="predicted"/>
<evidence type="ECO:0000256" key="2">
    <source>
        <dbReference type="ARBA" id="ARBA00022741"/>
    </source>
</evidence>
<dbReference type="Gene3D" id="2.40.10.220">
    <property type="entry name" value="predicted glycosyltransferase like domains"/>
    <property type="match status" value="1"/>
</dbReference>
<keyword evidence="3" id="KW-0975">Bacterial flagellum</keyword>
<dbReference type="Proteomes" id="UP000053902">
    <property type="component" value="Unassembled WGS sequence"/>
</dbReference>
<dbReference type="GO" id="GO:0035438">
    <property type="term" value="F:cyclic-di-GMP binding"/>
    <property type="evidence" value="ECO:0007669"/>
    <property type="project" value="InterPro"/>
</dbReference>
<dbReference type="eggNOG" id="COG5581">
    <property type="taxonomic scope" value="Bacteria"/>
</dbReference>
<dbReference type="HOGENOM" id="CLU_098282_0_0_6"/>
<dbReference type="Pfam" id="PF07317">
    <property type="entry name" value="PilZN"/>
    <property type="match status" value="1"/>
</dbReference>
<evidence type="ECO:0000256" key="3">
    <source>
        <dbReference type="ARBA" id="ARBA00023143"/>
    </source>
</evidence>
<dbReference type="InterPro" id="IPR009926">
    <property type="entry name" value="T3SS_YcgR_PilZN"/>
</dbReference>
<dbReference type="GO" id="GO:0016740">
    <property type="term" value="F:transferase activity"/>
    <property type="evidence" value="ECO:0007669"/>
    <property type="project" value="UniProtKB-KW"/>
</dbReference>
<keyword evidence="2" id="KW-0547">Nucleotide-binding</keyword>
<name>A0A078LSV9_9PSED</name>
<keyword evidence="6" id="KW-0808">Transferase</keyword>
<keyword evidence="1" id="KW-0973">c-di-GMP</keyword>
<evidence type="ECO:0000313" key="7">
    <source>
        <dbReference type="Proteomes" id="UP000053902"/>
    </source>
</evidence>